<evidence type="ECO:0000313" key="3">
    <source>
        <dbReference type="Proteomes" id="UP000709295"/>
    </source>
</evidence>
<sequence length="105" mass="11922">MCLIVQCLVHQLAWATEQRCSIAELVCFWFCGEESGEPLTPCRDRVPGHDFAFMLADGYDVLVGHVKRIFERTGDLMWPGQVELYVKPTNHAPHKKYVLLASDVS</sequence>
<reference evidence="2" key="1">
    <citation type="submission" date="2021-01" db="EMBL/GenBank/DDBJ databases">
        <title>Phytophthora aleatoria, a newly-described species from Pinus radiata is distinct from Phytophthora cactorum isolates based on comparative genomics.</title>
        <authorList>
            <person name="Mcdougal R."/>
            <person name="Panda P."/>
            <person name="Williams N."/>
            <person name="Studholme D.J."/>
        </authorList>
    </citation>
    <scope>NUCLEOTIDE SEQUENCE</scope>
    <source>
        <strain evidence="2">NZFS 4037</strain>
    </source>
</reference>
<accession>A0A8J5I931</accession>
<proteinExistence type="predicted"/>
<keyword evidence="1" id="KW-0732">Signal</keyword>
<protein>
    <submittedName>
        <fullName evidence="2">Uncharacterized protein</fullName>
    </submittedName>
</protein>
<feature type="non-terminal residue" evidence="2">
    <location>
        <position position="1"/>
    </location>
</feature>
<evidence type="ECO:0000313" key="2">
    <source>
        <dbReference type="EMBL" id="KAG6942220.1"/>
    </source>
</evidence>
<dbReference type="EMBL" id="JAENGY010003207">
    <property type="protein sequence ID" value="KAG6942220.1"/>
    <property type="molecule type" value="Genomic_DNA"/>
</dbReference>
<evidence type="ECO:0000256" key="1">
    <source>
        <dbReference type="SAM" id="SignalP"/>
    </source>
</evidence>
<dbReference type="Proteomes" id="UP000709295">
    <property type="component" value="Unassembled WGS sequence"/>
</dbReference>
<gene>
    <name evidence="2" type="ORF">JG688_00018249</name>
</gene>
<organism evidence="2 3">
    <name type="scientific">Phytophthora aleatoria</name>
    <dbReference type="NCBI Taxonomy" id="2496075"/>
    <lineage>
        <taxon>Eukaryota</taxon>
        <taxon>Sar</taxon>
        <taxon>Stramenopiles</taxon>
        <taxon>Oomycota</taxon>
        <taxon>Peronosporomycetes</taxon>
        <taxon>Peronosporales</taxon>
        <taxon>Peronosporaceae</taxon>
        <taxon>Phytophthora</taxon>
    </lineage>
</organism>
<name>A0A8J5I931_9STRA</name>
<feature type="chain" id="PRO_5035150936" evidence="1">
    <location>
        <begin position="16"/>
        <end position="105"/>
    </location>
</feature>
<keyword evidence="3" id="KW-1185">Reference proteome</keyword>
<dbReference type="AlphaFoldDB" id="A0A8J5I931"/>
<comment type="caution">
    <text evidence="2">The sequence shown here is derived from an EMBL/GenBank/DDBJ whole genome shotgun (WGS) entry which is preliminary data.</text>
</comment>
<feature type="signal peptide" evidence="1">
    <location>
        <begin position="1"/>
        <end position="15"/>
    </location>
</feature>